<evidence type="ECO:0000313" key="2">
    <source>
        <dbReference type="RefSeq" id="XP_032824737.1"/>
    </source>
</evidence>
<gene>
    <name evidence="2" type="primary">LOC116950784</name>
</gene>
<organism evidence="1 2">
    <name type="scientific">Petromyzon marinus</name>
    <name type="common">Sea lamprey</name>
    <dbReference type="NCBI Taxonomy" id="7757"/>
    <lineage>
        <taxon>Eukaryota</taxon>
        <taxon>Metazoa</taxon>
        <taxon>Chordata</taxon>
        <taxon>Craniata</taxon>
        <taxon>Vertebrata</taxon>
        <taxon>Cyclostomata</taxon>
        <taxon>Hyperoartia</taxon>
        <taxon>Petromyzontiformes</taxon>
        <taxon>Petromyzontidae</taxon>
        <taxon>Petromyzon</taxon>
    </lineage>
</organism>
<dbReference type="Proteomes" id="UP001318040">
    <property type="component" value="Chromosome 40"/>
</dbReference>
<keyword evidence="1" id="KW-1185">Reference proteome</keyword>
<reference evidence="2" key="1">
    <citation type="submission" date="2025-08" db="UniProtKB">
        <authorList>
            <consortium name="RefSeq"/>
        </authorList>
    </citation>
    <scope>IDENTIFICATION</scope>
    <source>
        <tissue evidence="2">Sperm</tissue>
    </source>
</reference>
<dbReference type="RefSeq" id="XP_032824737.1">
    <property type="nucleotide sequence ID" value="XM_032968846.1"/>
</dbReference>
<protein>
    <submittedName>
        <fullName evidence="2">Uncharacterized protein LOC116950784</fullName>
    </submittedName>
</protein>
<dbReference type="AlphaFoldDB" id="A0AAJ7X8A8"/>
<proteinExistence type="predicted"/>
<sequence>MDTAGGNKTTKKRSGFNYIGDFKEYFRRTYTALFKEMSDYGRASILQKKLERSDVHKYLDEVRHSILFLGQIHKPTVNPADMPVLETFRRSSATPDAFKTHVPRTTPYSILLEMVVRAEGPGNSNAIKTTLEGLAERILKPYSPTKPKLPFFATVVSQSCFCDEEQGDDIINAPPMPFWGASLSSSGKEASKIMLALNCLFNWHPLVAQAVTFARNNPDASGILKFPPTVTSKAYKHNDLNLKLDECPPCSRCVTLFTSCTFMPCPETMVENIQKVYWEFGNCAETEAISNLLKGNTYLARKVEGTNDYIHMESERTAEANQWLNICKWPGGLEVFIPSGPRTPQASS</sequence>
<accession>A0AAJ7X8A8</accession>
<evidence type="ECO:0000313" key="1">
    <source>
        <dbReference type="Proteomes" id="UP001318040"/>
    </source>
</evidence>
<name>A0AAJ7X8A8_PETMA</name>
<dbReference type="KEGG" id="pmrn:116950784"/>